<organism evidence="3 4">
    <name type="scientific">Allorhodopirellula heiligendammensis</name>
    <dbReference type="NCBI Taxonomy" id="2714739"/>
    <lineage>
        <taxon>Bacteria</taxon>
        <taxon>Pseudomonadati</taxon>
        <taxon>Planctomycetota</taxon>
        <taxon>Planctomycetia</taxon>
        <taxon>Pirellulales</taxon>
        <taxon>Pirellulaceae</taxon>
        <taxon>Allorhodopirellula</taxon>
    </lineage>
</organism>
<dbReference type="EMBL" id="SJPU01000002">
    <property type="protein sequence ID" value="TWU15419.1"/>
    <property type="molecule type" value="Genomic_DNA"/>
</dbReference>
<dbReference type="Gene3D" id="1.10.238.10">
    <property type="entry name" value="EF-hand"/>
    <property type="match status" value="1"/>
</dbReference>
<dbReference type="InterPro" id="IPR002048">
    <property type="entry name" value="EF_hand_dom"/>
</dbReference>
<dbReference type="InterPro" id="IPR011992">
    <property type="entry name" value="EF-hand-dom_pair"/>
</dbReference>
<protein>
    <submittedName>
        <fullName evidence="3">EF hand</fullName>
    </submittedName>
</protein>
<feature type="region of interest" description="Disordered" evidence="1">
    <location>
        <begin position="1"/>
        <end position="21"/>
    </location>
</feature>
<keyword evidence="4" id="KW-1185">Reference proteome</keyword>
<evidence type="ECO:0000256" key="1">
    <source>
        <dbReference type="SAM" id="MobiDB-lite"/>
    </source>
</evidence>
<comment type="caution">
    <text evidence="3">The sequence shown here is derived from an EMBL/GenBank/DDBJ whole genome shotgun (WGS) entry which is preliminary data.</text>
</comment>
<dbReference type="Proteomes" id="UP000319908">
    <property type="component" value="Unassembled WGS sequence"/>
</dbReference>
<evidence type="ECO:0000313" key="3">
    <source>
        <dbReference type="EMBL" id="TWU15419.1"/>
    </source>
</evidence>
<evidence type="ECO:0000313" key="4">
    <source>
        <dbReference type="Proteomes" id="UP000319908"/>
    </source>
</evidence>
<dbReference type="SUPFAM" id="SSF47473">
    <property type="entry name" value="EF-hand"/>
    <property type="match status" value="1"/>
</dbReference>
<evidence type="ECO:0000259" key="2">
    <source>
        <dbReference type="PROSITE" id="PS50222"/>
    </source>
</evidence>
<reference evidence="3 4" key="1">
    <citation type="journal article" date="2020" name="Antonie Van Leeuwenhoek">
        <title>Rhodopirellula heiligendammensis sp. nov., Rhodopirellula pilleata sp. nov., and Rhodopirellula solitaria sp. nov. isolated from natural or artificial marine surfaces in Northern Germany and California, USA, and emended description of the genus Rhodopirellula.</title>
        <authorList>
            <person name="Kallscheuer N."/>
            <person name="Wiegand S."/>
            <person name="Jogler M."/>
            <person name="Boedeker C."/>
            <person name="Peeters S.H."/>
            <person name="Rast P."/>
            <person name="Heuer A."/>
            <person name="Jetten M.S.M."/>
            <person name="Rohde M."/>
            <person name="Jogler C."/>
        </authorList>
    </citation>
    <scope>NUCLEOTIDE SEQUENCE [LARGE SCALE GENOMIC DNA]</scope>
    <source>
        <strain evidence="3 4">Poly21</strain>
    </source>
</reference>
<dbReference type="GO" id="GO:0005509">
    <property type="term" value="F:calcium ion binding"/>
    <property type="evidence" value="ECO:0007669"/>
    <property type="project" value="InterPro"/>
</dbReference>
<dbReference type="AlphaFoldDB" id="A0A5C6BXL7"/>
<name>A0A5C6BXL7_9BACT</name>
<dbReference type="PROSITE" id="PS00018">
    <property type="entry name" value="EF_HAND_1"/>
    <property type="match status" value="2"/>
</dbReference>
<gene>
    <name evidence="3" type="ORF">Poly21_26140</name>
</gene>
<dbReference type="RefSeq" id="WP_302118759.1">
    <property type="nucleotide sequence ID" value="NZ_SJPU01000002.1"/>
</dbReference>
<feature type="compositionally biased region" description="Basic and acidic residues" evidence="1">
    <location>
        <begin position="49"/>
        <end position="69"/>
    </location>
</feature>
<sequence>MTERLLKLDANGDGSLSADELTKLPEGGQRLIKFADRDEDGALSSEELTNMKDRGAEMRRERQQNEQSE</sequence>
<dbReference type="PROSITE" id="PS50222">
    <property type="entry name" value="EF_HAND_2"/>
    <property type="match status" value="1"/>
</dbReference>
<feature type="domain" description="EF-hand" evidence="2">
    <location>
        <begin position="1"/>
        <end position="31"/>
    </location>
</feature>
<feature type="region of interest" description="Disordered" evidence="1">
    <location>
        <begin position="35"/>
        <end position="69"/>
    </location>
</feature>
<proteinExistence type="predicted"/>
<accession>A0A5C6BXL7</accession>
<dbReference type="InterPro" id="IPR018247">
    <property type="entry name" value="EF_Hand_1_Ca_BS"/>
</dbReference>
<dbReference type="Pfam" id="PF13202">
    <property type="entry name" value="EF-hand_5"/>
    <property type="match status" value="2"/>
</dbReference>